<dbReference type="Gene3D" id="1.10.3730.10">
    <property type="entry name" value="ProC C-terminal domain-like"/>
    <property type="match status" value="1"/>
</dbReference>
<dbReference type="InterPro" id="IPR023213">
    <property type="entry name" value="CAT-like_dom_sf"/>
</dbReference>
<dbReference type="Gene3D" id="3.30.559.30">
    <property type="entry name" value="Nonribosomal peptide synthetase, condensation domain"/>
    <property type="match status" value="3"/>
</dbReference>
<dbReference type="eggNOG" id="KOG1176">
    <property type="taxonomic scope" value="Eukaryota"/>
</dbReference>
<name>S3CRY2_GLAL2</name>
<comment type="similarity">
    <text evidence="1">Belongs to the pyrroline-5-carboxylate reductase family.</text>
</comment>
<dbReference type="InterPro" id="IPR042099">
    <property type="entry name" value="ANL_N_sf"/>
</dbReference>
<dbReference type="Pfam" id="PF03807">
    <property type="entry name" value="F420_oxidored"/>
    <property type="match status" value="1"/>
</dbReference>
<feature type="domain" description="Carrier" evidence="5">
    <location>
        <begin position="1651"/>
        <end position="1724"/>
    </location>
</feature>
<evidence type="ECO:0000256" key="1">
    <source>
        <dbReference type="ARBA" id="ARBA00005525"/>
    </source>
</evidence>
<dbReference type="GeneID" id="19468603"/>
<dbReference type="KEGG" id="glz:GLAREA_09555"/>
<dbReference type="InterPro" id="IPR036736">
    <property type="entry name" value="ACP-like_sf"/>
</dbReference>
<dbReference type="InterPro" id="IPR045851">
    <property type="entry name" value="AMP-bd_C_sf"/>
</dbReference>
<keyword evidence="3" id="KW-0597">Phosphoprotein</keyword>
<evidence type="ECO:0000313" key="6">
    <source>
        <dbReference type="EMBL" id="EPE28435.1"/>
    </source>
</evidence>
<dbReference type="InterPro" id="IPR000873">
    <property type="entry name" value="AMP-dep_synth/lig_dom"/>
</dbReference>
<dbReference type="GO" id="GO:0043041">
    <property type="term" value="P:amino acid activation for nonribosomal peptide biosynthetic process"/>
    <property type="evidence" value="ECO:0007669"/>
    <property type="project" value="TreeGrafter"/>
</dbReference>
<dbReference type="OMA" id="CECTPIT"/>
<dbReference type="SUPFAM" id="SSF56801">
    <property type="entry name" value="Acetyl-CoA synthetase-like"/>
    <property type="match status" value="2"/>
</dbReference>
<dbReference type="Gene3D" id="3.30.559.10">
    <property type="entry name" value="Chloramphenicol acetyltransferase-like domain"/>
    <property type="match status" value="3"/>
</dbReference>
<dbReference type="GO" id="GO:0044550">
    <property type="term" value="P:secondary metabolite biosynthetic process"/>
    <property type="evidence" value="ECO:0007669"/>
    <property type="project" value="TreeGrafter"/>
</dbReference>
<dbReference type="Pfam" id="PF00668">
    <property type="entry name" value="Condensation"/>
    <property type="match status" value="3"/>
</dbReference>
<dbReference type="Pfam" id="PF14748">
    <property type="entry name" value="P5CR_dimer"/>
    <property type="match status" value="1"/>
</dbReference>
<dbReference type="CDD" id="cd19545">
    <property type="entry name" value="FUM14_C_NRPS-like"/>
    <property type="match status" value="1"/>
</dbReference>
<dbReference type="InterPro" id="IPR010071">
    <property type="entry name" value="AA_adenyl_dom"/>
</dbReference>
<gene>
    <name evidence="6" type="ORF">GLAREA_09555</name>
</gene>
<dbReference type="InterPro" id="IPR036291">
    <property type="entry name" value="NAD(P)-bd_dom_sf"/>
</dbReference>
<dbReference type="Gene3D" id="3.40.50.720">
    <property type="entry name" value="NAD(P)-binding Rossmann-like Domain"/>
    <property type="match status" value="1"/>
</dbReference>
<dbReference type="GO" id="GO:0004735">
    <property type="term" value="F:pyrroline-5-carboxylate reductase activity"/>
    <property type="evidence" value="ECO:0007669"/>
    <property type="project" value="InterPro"/>
</dbReference>
<evidence type="ECO:0000313" key="7">
    <source>
        <dbReference type="Proteomes" id="UP000016922"/>
    </source>
</evidence>
<proteinExistence type="inferred from homology"/>
<organism evidence="6 7">
    <name type="scientific">Glarea lozoyensis (strain ATCC 20868 / MF5171)</name>
    <dbReference type="NCBI Taxonomy" id="1116229"/>
    <lineage>
        <taxon>Eukaryota</taxon>
        <taxon>Fungi</taxon>
        <taxon>Dikarya</taxon>
        <taxon>Ascomycota</taxon>
        <taxon>Pezizomycotina</taxon>
        <taxon>Leotiomycetes</taxon>
        <taxon>Helotiales</taxon>
        <taxon>Helotiaceae</taxon>
        <taxon>Glarea</taxon>
    </lineage>
</organism>
<dbReference type="GO" id="GO:0005737">
    <property type="term" value="C:cytoplasm"/>
    <property type="evidence" value="ECO:0007669"/>
    <property type="project" value="TreeGrafter"/>
</dbReference>
<dbReference type="SUPFAM" id="SSF48179">
    <property type="entry name" value="6-phosphogluconate dehydrogenase C-terminal domain-like"/>
    <property type="match status" value="1"/>
</dbReference>
<dbReference type="PANTHER" id="PTHR45527:SF1">
    <property type="entry name" value="FATTY ACID SYNTHASE"/>
    <property type="match status" value="1"/>
</dbReference>
<dbReference type="Gene3D" id="3.30.300.30">
    <property type="match status" value="2"/>
</dbReference>
<dbReference type="STRING" id="1116229.S3CRY2"/>
<accession>S3CRY2</accession>
<keyword evidence="7" id="KW-1185">Reference proteome</keyword>
<dbReference type="HOGENOM" id="CLU_000022_60_2_1"/>
<dbReference type="OrthoDB" id="416786at2759"/>
<dbReference type="HAMAP" id="MF_01925">
    <property type="entry name" value="P5C_reductase"/>
    <property type="match status" value="1"/>
</dbReference>
<evidence type="ECO:0000256" key="4">
    <source>
        <dbReference type="ARBA" id="ARBA00022598"/>
    </source>
</evidence>
<dbReference type="Pfam" id="PF00501">
    <property type="entry name" value="AMP-binding"/>
    <property type="match status" value="2"/>
</dbReference>
<dbReference type="InterPro" id="IPR053790">
    <property type="entry name" value="P5CR-like_CS"/>
</dbReference>
<dbReference type="eggNOG" id="KOG1178">
    <property type="taxonomic scope" value="Eukaryota"/>
</dbReference>
<dbReference type="Pfam" id="PF00550">
    <property type="entry name" value="PP-binding"/>
    <property type="match status" value="2"/>
</dbReference>
<evidence type="ECO:0000259" key="5">
    <source>
        <dbReference type="PROSITE" id="PS50075"/>
    </source>
</evidence>
<keyword evidence="2" id="KW-0596">Phosphopantetheine</keyword>
<sequence length="2965" mass="326856">MLRSCRMESIKSIDDYVIDANLDTLRDGKDRFSPVISGGVKNVLTTDGTVVSRFLSQVAQKQNQDAICCIGGSMTYAELDDYSSQLAERLFLRGLQKENIVLCRFTKSPWAIVSFLGILRAGLAFTPIDPSHPASRVQQIAKDTGSTLILVSENCPGEDEQIESWKIDSQFFHSLGQEFNGKLPVIERMDLAYVYFTSGSTGRPKGVMIEHGSMCTSLVAHGERLNISSTSRVLQATSFTFDPCLTEIFATLIHGGCICVPENLSRLSATVNQLAVNWAFFTPSTISLLEPDEVPTLKTIAVGGEALTQECIDAWASRVRLFNSYGPTEASIFCSIAITGPRTRRSCIGHAVGCRTWIVRLTDHNTLANIGEVGELIIEGETVARGYLNSPKATAAVFVTELAWATSKAASGRARRFYKTGDLARLSLDGTIDCLGRRDRQVKVRGQRLELGDIESHIKKHLGNGIQNVRVDLIRIHKDTAEQLVSFVVLSSSVGAITESGTWKVWCSELREHLLNHIPSYMVPSEFISIQSLPTTSNGKVDRSALMEIFKTRYSDVALKSTSSDHINKHDASGSVHNLFGVEVSHVLSLDPSCIDFGRTFCDLGGNSLLAIKLVSRLRKSNIHLSTRDILRATSLLELSNKADSTASNKAAALGTLKDVNLLSSTPAFAGELQAWVASQCNTRTEDIEGVYPCTSFQETLIPSLTSQPTTFVARYVFKLRDDIDLGRFKMCWEDAYRIFPILRSRFVIAPKQGAVRAVVQSTITWNNEEGFDRAAGLKVMENMDIGTELSVFSLASCDVGRWEFVLIMHHLIFDEWSLQLCLEYVAQVYEGLKPPDSTPLFDGFVGYSVDAAQSKASKDFWCQQLGSTSAAQFPRLPSPDYHPRLRAHHNLEVKSPTLRGTKLSALVRASLALAIGLHTGQDDTCFGTVMSGRDADMPGIDEVVGPTLVTIPVRVTWSPEQTVSQIIEMVDRQQQSTTSHEHFGLQNIRKSSVGASRACNFQTMLVIQSPSPRDKTHSLFGDPTETEMRDSHALVIECTLKPDMLLFEARFDTAVITTKQCERFLNLWEHILRQLSNSDGNMTISSLSKISPTDCQTLAAWNESLPPPSPGLVHDGLSRWSMSDPDNIAVESWDGTLTYRQLDDFSSSLAQLLMATSPGPIVPLYFPRGLPLILAVWAVLKAGRGFLCLDPEIPTDRLAHILEELNNPMFLTQNATLPEPLSSLNFWTIDHNYLNRLTRKTPPKPWQSNISPHEIAYMIMTSGSTGRPKGVLIEHESIMTTISHSGPAWGIRKSSRMLQFASLAFDAAVMVILSAAVHGACLCIPEQKLSLDELTQFVKEKKVNWAFFTPSFLRLVSPAELPGLETVAAGGEAMTTEVSKIWAAKTKLVNAYGPCECAVTCACTIVDCDSANISSIGRAVGCSLWVVDREDHERLVPLGTVGELLIEGSIVGRGYLNDAEKTAAAFISPPPWTAGFSRDFCKMYKTGDLVRYDDDGHLLYVGRKDNQVKLRGQRLELGEVEHNIQLVAPAHPVLSFVPKKGILAKHLVVVLGASLSNLVPTSVYQAVPLLRADSHQSQAHDIRRQIARKLPDYMVPERFAFLQDLPVSLSGKLDRRVIESWLEQLTSIDESIFSTGEQSETLKSREKSSTRTETVMQRVWAAVLGLSDDAVAVNRSFHALGGDSIMAMQAIARGRNQGLNITIKDLLRGDDIKVLSRRSDSVVDPRPTQSLLKKGQPMPLSAIQTAYSLLAPISQPHHFNQSVQVLAQRRISPENLRAAIRAVVSRHESLRTRYDFTRLRTPTQCVSEDVEGSFSIDFLQVNCSSSLNERVKEFQSIPNPVTGPLIHCTLVEQPNSLQRMILVAPHLAVDIVSWKLILEDIETVLEGRCLEPAPSVSYMEWCEKARVRQAVKLNLPGPLHDYWGYGSSSLTYADVARESFTLDGLTTEACLKDSNACLRTKPTDLFIAAILWAFRSTFDGREYPVLCLEGHGRQRPSIDLDVSGTVGWFTTVVPVHVPVAKGEDLLQFCRRIKDERFQSESIGADFFEGQSLSGSRDVDIPEIMVNFTGASRTSEGSGLLIEDANTPGDLYDFSDSMRRFAVFDFSISVDKGELRFELLYNHSVIQEEHVKEWLFKCKCTLEEISALSATCQPRPTISDHPEMIMSYDNLDGLGRDLQNIGISILQRELGPWAESIFPATPVQNQMLRSQKENSKYWHVTMMLRASTTDSSQMDLDRIMNAWKKVVTTHGILRTIFLPNPQASSTDFMNIVVQNISLSDMVNISSSMNLLAIPRTKWRSARPQHRLHIAKYDETSMVCRLEINHALVDHASIPIILENFSRAYQDSSMPLHEVSYQKYASTIPSKGTRFWSDYLGKAQPTRVTGSSTLDLRRNESLFSVPINTENVIESVGRILKAHGITVATLFRLAWALVLRQHIGMEEVVFGFMISGRDGQVAEVDRVVGPAINIGACRVKDFERGTLALLKATQQDFFDVLEQQHSLVTFLNKQRKTDPTGLFDTIVNVRQHQSKQKASGSLVFEDLPGSEDPYEYAVVVEVDVHDELKSTASMTCWSESIPKQDAQQLAELFKQSLEKISADISVEMTDTNAPCRLLASFLVLARQATIIFVFSPQSHPILIHARQGKMHDEMSKHLAIGVLGCGKLGTAILQGLLSGGTQKLPQLYTITRVTVSVRSESAAKLLSKKLEDARAAASESSVTPKVPEVQVLRGDSRLLISQSDVVILGCKPYDFEKALGTSGARDALLESADSKILVSILGGVSTSQLWDCVRGGGNSGKEINLEIVRVIPNLAARLRQSMTVIALPENGRPSPAHEVLTQLFSDIGAVEYLPETLMDNGSSLCASTTAIFATLIASVAKSDGALEIDTRGGNLRNNALRMAAYAARGAADLILSGQIPAEIISEVATPGGATRKGLDKLEEDKLPELINEAMGRIYQATGALGVKKDN</sequence>
<dbReference type="CDD" id="cd05918">
    <property type="entry name" value="A_NRPS_SidN3_like"/>
    <property type="match status" value="2"/>
</dbReference>
<dbReference type="eggNOG" id="KOG3124">
    <property type="taxonomic scope" value="Eukaryota"/>
</dbReference>
<dbReference type="RefSeq" id="XP_008084343.1">
    <property type="nucleotide sequence ID" value="XM_008086152.1"/>
</dbReference>
<reference evidence="6 7" key="1">
    <citation type="journal article" date="2013" name="BMC Genomics">
        <title>Genomics-driven discovery of the pneumocandin biosynthetic gene cluster in the fungus Glarea lozoyensis.</title>
        <authorList>
            <person name="Chen L."/>
            <person name="Yue Q."/>
            <person name="Zhang X."/>
            <person name="Xiang M."/>
            <person name="Wang C."/>
            <person name="Li S."/>
            <person name="Che Y."/>
            <person name="Ortiz-Lopez F.J."/>
            <person name="Bills G.F."/>
            <person name="Liu X."/>
            <person name="An Z."/>
        </authorList>
    </citation>
    <scope>NUCLEOTIDE SEQUENCE [LARGE SCALE GENOMIC DNA]</scope>
    <source>
        <strain evidence="7">ATCC 20868 / MF5171</strain>
    </source>
</reference>
<dbReference type="InterPro" id="IPR009081">
    <property type="entry name" value="PP-bd_ACP"/>
</dbReference>
<dbReference type="InterPro" id="IPR000304">
    <property type="entry name" value="Pyrroline-COOH_reductase"/>
</dbReference>
<dbReference type="GO" id="GO:0016874">
    <property type="term" value="F:ligase activity"/>
    <property type="evidence" value="ECO:0007669"/>
    <property type="project" value="UniProtKB-KW"/>
</dbReference>
<dbReference type="EMBL" id="KE145368">
    <property type="protein sequence ID" value="EPE28435.1"/>
    <property type="molecule type" value="Genomic_DNA"/>
</dbReference>
<dbReference type="InterPro" id="IPR008927">
    <property type="entry name" value="6-PGluconate_DH-like_C_sf"/>
</dbReference>
<dbReference type="Gene3D" id="3.40.50.12780">
    <property type="entry name" value="N-terminal domain of ligase-like"/>
    <property type="match status" value="2"/>
</dbReference>
<evidence type="ECO:0000256" key="3">
    <source>
        <dbReference type="ARBA" id="ARBA00022553"/>
    </source>
</evidence>
<dbReference type="InterPro" id="IPR020845">
    <property type="entry name" value="AMP-binding_CS"/>
</dbReference>
<dbReference type="SUPFAM" id="SSF51735">
    <property type="entry name" value="NAD(P)-binding Rossmann-fold domains"/>
    <property type="match status" value="1"/>
</dbReference>
<dbReference type="SUPFAM" id="SSF47336">
    <property type="entry name" value="ACP-like"/>
    <property type="match status" value="2"/>
</dbReference>
<dbReference type="PROSITE" id="PS00521">
    <property type="entry name" value="P5CR"/>
    <property type="match status" value="1"/>
</dbReference>
<dbReference type="Gene3D" id="1.10.1200.10">
    <property type="entry name" value="ACP-like"/>
    <property type="match status" value="2"/>
</dbReference>
<dbReference type="InterPro" id="IPR006162">
    <property type="entry name" value="Ppantetheine_attach_site"/>
</dbReference>
<dbReference type="InterPro" id="IPR029036">
    <property type="entry name" value="P5CR_dimer"/>
</dbReference>
<protein>
    <submittedName>
        <fullName evidence="6">Acetyl-CoA synthetase-like protein</fullName>
    </submittedName>
</protein>
<dbReference type="PROSITE" id="PS00455">
    <property type="entry name" value="AMP_BINDING"/>
    <property type="match status" value="2"/>
</dbReference>
<dbReference type="InterPro" id="IPR001242">
    <property type="entry name" value="Condensation_dom"/>
</dbReference>
<dbReference type="PANTHER" id="PTHR45527">
    <property type="entry name" value="NONRIBOSOMAL PEPTIDE SYNTHETASE"/>
    <property type="match status" value="1"/>
</dbReference>
<dbReference type="PROSITE" id="PS50075">
    <property type="entry name" value="CARRIER"/>
    <property type="match status" value="1"/>
</dbReference>
<dbReference type="InterPro" id="IPR028939">
    <property type="entry name" value="P5C_Rdtase_cat_N"/>
</dbReference>
<dbReference type="NCBIfam" id="TIGR01733">
    <property type="entry name" value="AA-adenyl-dom"/>
    <property type="match status" value="2"/>
</dbReference>
<dbReference type="FunFam" id="3.30.300.30:FF:000015">
    <property type="entry name" value="Nonribosomal peptide synthase SidD"/>
    <property type="match status" value="2"/>
</dbReference>
<dbReference type="GO" id="GO:0031177">
    <property type="term" value="F:phosphopantetheine binding"/>
    <property type="evidence" value="ECO:0007669"/>
    <property type="project" value="TreeGrafter"/>
</dbReference>
<evidence type="ECO:0000256" key="2">
    <source>
        <dbReference type="ARBA" id="ARBA00022450"/>
    </source>
</evidence>
<dbReference type="SUPFAM" id="SSF52777">
    <property type="entry name" value="CoA-dependent acyltransferases"/>
    <property type="match status" value="6"/>
</dbReference>
<dbReference type="Proteomes" id="UP000016922">
    <property type="component" value="Unassembled WGS sequence"/>
</dbReference>
<dbReference type="FunFam" id="3.30.559.30:FF:000003">
    <property type="entry name" value="Nonribosomal peptide synthase SidD"/>
    <property type="match status" value="1"/>
</dbReference>
<dbReference type="PROSITE" id="PS00012">
    <property type="entry name" value="PHOSPHOPANTETHEINE"/>
    <property type="match status" value="1"/>
</dbReference>
<keyword evidence="4" id="KW-0436">Ligase</keyword>